<protein>
    <submittedName>
        <fullName evidence="1">Uncharacterized protein</fullName>
    </submittedName>
</protein>
<dbReference type="EMBL" id="JAJTTC010000001">
    <property type="protein sequence ID" value="MCF0060976.1"/>
    <property type="molecule type" value="Genomic_DNA"/>
</dbReference>
<keyword evidence="2" id="KW-1185">Reference proteome</keyword>
<proteinExistence type="predicted"/>
<comment type="caution">
    <text evidence="1">The sequence shown here is derived from an EMBL/GenBank/DDBJ whole genome shotgun (WGS) entry which is preliminary data.</text>
</comment>
<accession>A0A9X1PHV7</accession>
<dbReference type="Proteomes" id="UP001139000">
    <property type="component" value="Unassembled WGS sequence"/>
</dbReference>
<evidence type="ECO:0000313" key="2">
    <source>
        <dbReference type="Proteomes" id="UP001139000"/>
    </source>
</evidence>
<reference evidence="1" key="1">
    <citation type="submission" date="2021-12" db="EMBL/GenBank/DDBJ databases">
        <title>Novel species in genus Dyadobacter.</title>
        <authorList>
            <person name="Ma C."/>
        </authorList>
    </citation>
    <scope>NUCLEOTIDE SEQUENCE</scope>
    <source>
        <strain evidence="1">LJ419</strain>
    </source>
</reference>
<sequence length="149" mass="16654">MKTTYLLLTIWAASLLISCKESPDPDVETLYINGQDREKERADATSKLYEHYMNGKRDRSAYEVVAKGNARFVINYVPGLALLTLSGDPGSGWSNQFKDVDEGTLQKLIHQKLTFNDIDDIGSAESKYDSVLTLNRPLYDVKTNSSAGR</sequence>
<organism evidence="1 2">
    <name type="scientific">Dyadobacter chenwenxiniae</name>
    <dbReference type="NCBI Taxonomy" id="2906456"/>
    <lineage>
        <taxon>Bacteria</taxon>
        <taxon>Pseudomonadati</taxon>
        <taxon>Bacteroidota</taxon>
        <taxon>Cytophagia</taxon>
        <taxon>Cytophagales</taxon>
        <taxon>Spirosomataceae</taxon>
        <taxon>Dyadobacter</taxon>
    </lineage>
</organism>
<dbReference type="RefSeq" id="WP_234654022.1">
    <property type="nucleotide sequence ID" value="NZ_CP094997.1"/>
</dbReference>
<dbReference type="PROSITE" id="PS51257">
    <property type="entry name" value="PROKAR_LIPOPROTEIN"/>
    <property type="match status" value="1"/>
</dbReference>
<name>A0A9X1PHV7_9BACT</name>
<evidence type="ECO:0000313" key="1">
    <source>
        <dbReference type="EMBL" id="MCF0060976.1"/>
    </source>
</evidence>
<dbReference type="AlphaFoldDB" id="A0A9X1PHV7"/>
<gene>
    <name evidence="1" type="ORF">LXM26_05695</name>
</gene>